<feature type="chain" id="PRO_5036191436" evidence="1">
    <location>
        <begin position="24"/>
        <end position="202"/>
    </location>
</feature>
<name>A0A6S8PLD0_9STRA</name>
<evidence type="ECO:0000313" key="4">
    <source>
        <dbReference type="EMBL" id="CAE0422292.1"/>
    </source>
</evidence>
<reference evidence="2" key="1">
    <citation type="submission" date="2021-01" db="EMBL/GenBank/DDBJ databases">
        <authorList>
            <person name="Corre E."/>
            <person name="Pelletier E."/>
            <person name="Niang G."/>
            <person name="Scheremetjew M."/>
            <person name="Finn R."/>
            <person name="Kale V."/>
            <person name="Holt S."/>
            <person name="Cochrane G."/>
            <person name="Meng A."/>
            <person name="Brown T."/>
            <person name="Cohen L."/>
        </authorList>
    </citation>
    <scope>NUCLEOTIDE SEQUENCE</scope>
    <source>
        <strain evidence="2">CCMP127</strain>
    </source>
</reference>
<protein>
    <submittedName>
        <fullName evidence="2">Uncharacterized protein</fullName>
    </submittedName>
</protein>
<gene>
    <name evidence="2" type="ORF">ACOF00016_LOCUS18868</name>
    <name evidence="3" type="ORF">ACOF00016_LOCUS18869</name>
    <name evidence="4" type="ORF">ACOF00016_LOCUS18870</name>
</gene>
<evidence type="ECO:0000256" key="1">
    <source>
        <dbReference type="SAM" id="SignalP"/>
    </source>
</evidence>
<organism evidence="2">
    <name type="scientific">Amphora coffeiformis</name>
    <dbReference type="NCBI Taxonomy" id="265554"/>
    <lineage>
        <taxon>Eukaryota</taxon>
        <taxon>Sar</taxon>
        <taxon>Stramenopiles</taxon>
        <taxon>Ochrophyta</taxon>
        <taxon>Bacillariophyta</taxon>
        <taxon>Bacillariophyceae</taxon>
        <taxon>Bacillariophycidae</taxon>
        <taxon>Thalassiophysales</taxon>
        <taxon>Catenulaceae</taxon>
        <taxon>Amphora</taxon>
    </lineage>
</organism>
<dbReference type="EMBL" id="HBIM01025373">
    <property type="protein sequence ID" value="CAE0422291.1"/>
    <property type="molecule type" value="Transcribed_RNA"/>
</dbReference>
<evidence type="ECO:0000313" key="3">
    <source>
        <dbReference type="EMBL" id="CAE0422291.1"/>
    </source>
</evidence>
<dbReference type="EMBL" id="HBIM01025372">
    <property type="protein sequence ID" value="CAE0422290.1"/>
    <property type="molecule type" value="Transcribed_RNA"/>
</dbReference>
<accession>A0A6S8PLD0</accession>
<dbReference type="AlphaFoldDB" id="A0A6S8PLD0"/>
<keyword evidence="1" id="KW-0732">Signal</keyword>
<feature type="signal peptide" evidence="1">
    <location>
        <begin position="1"/>
        <end position="23"/>
    </location>
</feature>
<evidence type="ECO:0000313" key="2">
    <source>
        <dbReference type="EMBL" id="CAE0422290.1"/>
    </source>
</evidence>
<dbReference type="EMBL" id="HBIM01025374">
    <property type="protein sequence ID" value="CAE0422292.1"/>
    <property type="molecule type" value="Transcribed_RNA"/>
</dbReference>
<sequence length="202" mass="23058">MKIIKLIPYLGALFGFTAPFATADTRLALFCEDDKDEHEWYGGVITYKGATGTVRPCFLVPDYYYGEYDAWDCDLYKWSGKLDGFSAYDNFCFAATYLVNCDVNHYGHKEYAGICYFNTYKHRWEWIDDSDYWCDSKSEAVYTVVEDGHCLDEDYEYVIPPGRRGLKAKVGNNGRGKGPPIDVSVPAAQFEKYGEEGTLIVF</sequence>
<proteinExistence type="predicted"/>